<dbReference type="SUPFAM" id="SSF53649">
    <property type="entry name" value="Alkaline phosphatase-like"/>
    <property type="match status" value="1"/>
</dbReference>
<accession>A0ABT0N545</accession>
<comment type="caution">
    <text evidence="2">The sequence shown here is derived from an EMBL/GenBank/DDBJ whole genome shotgun (WGS) entry which is preliminary data.</text>
</comment>
<dbReference type="Gene3D" id="3.40.720.10">
    <property type="entry name" value="Alkaline Phosphatase, subunit A"/>
    <property type="match status" value="1"/>
</dbReference>
<evidence type="ECO:0000256" key="1">
    <source>
        <dbReference type="SAM" id="SignalP"/>
    </source>
</evidence>
<dbReference type="InterPro" id="IPR002591">
    <property type="entry name" value="Phosphodiest/P_Trfase"/>
</dbReference>
<name>A0ABT0N545_9GAMM</name>
<sequence length="373" mass="41771">MRTLIMLLAVLCVLPLKAADNLVLVTIDGLRWQEVFYGADQQMLKDKTLVKHPDLMAPRFGAEDHTIARSVLMHFMWQTIAREGALMGNRDKGPGMSVANPWFFSYPGYSEILTGIVDESIDSNAPVPNANVTFLEWLSARPEYGKKLALFGSWDVFPAIVNHERSGLHVNAGFMPASGYPLGDDIALLNQLQKEIPSPWHNVRLDAFTHRYALDYLKQVKPRVMVIAYGETDDFAHDGQYDQYLMAARRTDNFIADLWHTLQSMPEYRNNTNLIITTDHGRGSSKADWQHHSSRRALSGYMSSLQQFPEGIVGSDKVWLAAMGPDIKPVGVWRPKTEIYSTQIVPTILTLLGESAEAFNPEGAAVISEVIKP</sequence>
<feature type="chain" id="PRO_5046232662" evidence="1">
    <location>
        <begin position="19"/>
        <end position="373"/>
    </location>
</feature>
<dbReference type="InterPro" id="IPR017850">
    <property type="entry name" value="Alkaline_phosphatase_core_sf"/>
</dbReference>
<reference evidence="2 3" key="1">
    <citation type="submission" date="2022-01" db="EMBL/GenBank/DDBJ databases">
        <title>Whole genome-based taxonomy of the Shewanellaceae.</title>
        <authorList>
            <person name="Martin-Rodriguez A.J."/>
        </authorList>
    </citation>
    <scope>NUCLEOTIDE SEQUENCE [LARGE SCALE GENOMIC DNA]</scope>
    <source>
        <strain evidence="2 3">DSM 21332</strain>
    </source>
</reference>
<keyword evidence="1" id="KW-0732">Signal</keyword>
<gene>
    <name evidence="2" type="ORF">L2725_06995</name>
</gene>
<proteinExistence type="predicted"/>
<dbReference type="Proteomes" id="UP001202831">
    <property type="component" value="Unassembled WGS sequence"/>
</dbReference>
<evidence type="ECO:0000313" key="2">
    <source>
        <dbReference type="EMBL" id="MCL2913534.1"/>
    </source>
</evidence>
<organism evidence="2 3">
    <name type="scientific">Shewanella corallii</name>
    <dbReference type="NCBI Taxonomy" id="560080"/>
    <lineage>
        <taxon>Bacteria</taxon>
        <taxon>Pseudomonadati</taxon>
        <taxon>Pseudomonadota</taxon>
        <taxon>Gammaproteobacteria</taxon>
        <taxon>Alteromonadales</taxon>
        <taxon>Shewanellaceae</taxon>
        <taxon>Shewanella</taxon>
    </lineage>
</organism>
<dbReference type="RefSeq" id="WP_249248282.1">
    <property type="nucleotide sequence ID" value="NZ_JAKIKT010000002.1"/>
</dbReference>
<protein>
    <submittedName>
        <fullName evidence="2">Alkaline phosphatase family protein</fullName>
    </submittedName>
</protein>
<evidence type="ECO:0000313" key="3">
    <source>
        <dbReference type="Proteomes" id="UP001202831"/>
    </source>
</evidence>
<dbReference type="Pfam" id="PF01663">
    <property type="entry name" value="Phosphodiest"/>
    <property type="match status" value="1"/>
</dbReference>
<feature type="signal peptide" evidence="1">
    <location>
        <begin position="1"/>
        <end position="18"/>
    </location>
</feature>
<keyword evidence="3" id="KW-1185">Reference proteome</keyword>
<dbReference type="EMBL" id="JAKIKT010000002">
    <property type="protein sequence ID" value="MCL2913534.1"/>
    <property type="molecule type" value="Genomic_DNA"/>
</dbReference>